<dbReference type="PANTHER" id="PTHR24104">
    <property type="entry name" value="E3 UBIQUITIN-PROTEIN LIGASE NHLRC1-RELATED"/>
    <property type="match status" value="1"/>
</dbReference>
<dbReference type="Gene3D" id="2.120.10.30">
    <property type="entry name" value="TolB, C-terminal domain"/>
    <property type="match status" value="1"/>
</dbReference>
<keyword evidence="2" id="KW-0732">Signal</keyword>
<evidence type="ECO:0000256" key="1">
    <source>
        <dbReference type="SAM" id="MobiDB-lite"/>
    </source>
</evidence>
<dbReference type="InterPro" id="IPR011042">
    <property type="entry name" value="6-blade_b-propeller_TolB-like"/>
</dbReference>
<protein>
    <submittedName>
        <fullName evidence="3">Uncharacterized protein</fullName>
    </submittedName>
</protein>
<evidence type="ECO:0000256" key="2">
    <source>
        <dbReference type="SAM" id="SignalP"/>
    </source>
</evidence>
<gene>
    <name evidence="3" type="ORF">B5C34_03465</name>
</gene>
<dbReference type="InterPro" id="IPR050952">
    <property type="entry name" value="TRIM-NHL_E3_ligases"/>
</dbReference>
<dbReference type="OrthoDB" id="9792285at2"/>
<dbReference type="PANTHER" id="PTHR24104:SF25">
    <property type="entry name" value="PROTEIN LIN-41"/>
    <property type="match status" value="1"/>
</dbReference>
<accession>A0A219B2M9</accession>
<dbReference type="AlphaFoldDB" id="A0A219B2M9"/>
<sequence>MSRSFVLSSLAALGLCAAAPAAADMHGAPAPGLVDIESGHLNEAVPIPTFKADASWPDMPGDLIFGQVPGLAVDAEDDVWILHRPNSLGGTDTGLAETPPIAACCKPAPHVLQFSPSGELISSWGGPELAPDMEGINQWPANVHGLYVDDAGTIWLGGNGDGDHVVLNYTADGEYIGQIGRRERTEGNFSEEFLGNPADISREGGSVLVADGYINKRIAAFDAGTGGFARLWGAYAEAPGSEVREQDFDQSQATSTGDGGADPDSASFGDIVHCVVRGPDSTIYVCDRRNNRLQLFHEAEDGTVSFVRDIVIAPETGGTRTASDVAFSPDGTYVYVADMMNGRVWILTRSDHEIVGWFGRNGRYPGQFTWLHSVDTDSAGNVYTTEVSTGRRVQKFVFTGMTGGE</sequence>
<evidence type="ECO:0000313" key="3">
    <source>
        <dbReference type="EMBL" id="OWV32600.1"/>
    </source>
</evidence>
<keyword evidence="4" id="KW-1185">Reference proteome</keyword>
<proteinExistence type="predicted"/>
<dbReference type="RefSeq" id="WP_088711393.1">
    <property type="nucleotide sequence ID" value="NZ_NFZT01000001.1"/>
</dbReference>
<dbReference type="SUPFAM" id="SSF63829">
    <property type="entry name" value="Calcium-dependent phosphotriesterase"/>
    <property type="match status" value="1"/>
</dbReference>
<feature type="chain" id="PRO_5011114837" evidence="2">
    <location>
        <begin position="24"/>
        <end position="405"/>
    </location>
</feature>
<reference evidence="4" key="1">
    <citation type="submission" date="2017-05" db="EMBL/GenBank/DDBJ databases">
        <authorList>
            <person name="Lin X."/>
        </authorList>
    </citation>
    <scope>NUCLEOTIDE SEQUENCE [LARGE SCALE GENOMIC DNA]</scope>
    <source>
        <strain evidence="4">JLT2012</strain>
    </source>
</reference>
<dbReference type="EMBL" id="NFZT01000001">
    <property type="protein sequence ID" value="OWV32600.1"/>
    <property type="molecule type" value="Genomic_DNA"/>
</dbReference>
<feature type="signal peptide" evidence="2">
    <location>
        <begin position="1"/>
        <end position="23"/>
    </location>
</feature>
<organism evidence="3 4">
    <name type="scientific">Pacificimonas flava</name>
    <dbReference type="NCBI Taxonomy" id="1234595"/>
    <lineage>
        <taxon>Bacteria</taxon>
        <taxon>Pseudomonadati</taxon>
        <taxon>Pseudomonadota</taxon>
        <taxon>Alphaproteobacteria</taxon>
        <taxon>Sphingomonadales</taxon>
        <taxon>Sphingosinicellaceae</taxon>
        <taxon>Pacificimonas</taxon>
    </lineage>
</organism>
<dbReference type="GO" id="GO:0008270">
    <property type="term" value="F:zinc ion binding"/>
    <property type="evidence" value="ECO:0007669"/>
    <property type="project" value="UniProtKB-KW"/>
</dbReference>
<dbReference type="Proteomes" id="UP000198462">
    <property type="component" value="Unassembled WGS sequence"/>
</dbReference>
<evidence type="ECO:0000313" key="4">
    <source>
        <dbReference type="Proteomes" id="UP000198462"/>
    </source>
</evidence>
<comment type="caution">
    <text evidence="3">The sequence shown here is derived from an EMBL/GenBank/DDBJ whole genome shotgun (WGS) entry which is preliminary data.</text>
</comment>
<feature type="region of interest" description="Disordered" evidence="1">
    <location>
        <begin position="242"/>
        <end position="264"/>
    </location>
</feature>
<name>A0A219B2M9_9SPHN</name>